<sequence length="756" mass="79944">MIRVLTPLALALMVGSAHAQQVPSFDMSPEAEMIVPVTPDPSASATAAPVIAAPDLIRYLLPAGTTRLAGEVDRRNYQIYLTPTQAAAKATLNLGYVNALVVAPESSRLRVQINGTTVMLNPVASSAGIAKVAVDVPSGVLRQGFNTVTITADQRHRTDCSIGSTYELWTDLSAVDSFLSFSGARVGQLSRLDDLAAAGWTSTGKSIVRVIMPSGTAMENGALLADLVQTLALTMRVANTEVQFANTLPASQEEGVLNVVLGPASQLPEGVGPLAQEARNAPVAAFGANNALVLSGPDWAGVKAAIDDLRPIAAQYEQYAGAIPPRADRALPVPILDGAGTLSFEQLGFEGLSFNGRRYRTQFSFALPADFYADRYGQAQITLSAAYSSEVRPGSQFDVFINGEIASVTPILRTDDALRDLPIKVPMSEFRPGVNTVEVVAALRTEADDICAPGTVTVGTDQRLLISSDSTFTMPDFGRISQVPNLAAFANTGFPYSGGTDTPDLVLGSGDAVLPAAMTFVARLAGQTNQAMAIKSVSLASPAPAQDAIFVGAYNQLPPDAIQRVGVLQPYASDDIALEVDQGSLDTILQRWRSTGTSNDASMLGRLQNWVAGLLDLGPNSLGVLPPTDEPYAPRLSDKAVVLQRLQPEGGLWTMLTVPNAQNLDAGIALVTEASMWPRMAGRVSVIPQDGSAVQVIEPNRVSFYESSPWSFQNLRNILANWLSSHVLAYGFGLCLVLVALTLATSAVLRVMGRRA</sequence>
<keyword evidence="2 6" id="KW-1003">Cell membrane</keyword>
<comment type="subcellular location">
    <subcellularLocation>
        <location evidence="6">Cell inner membrane</location>
    </subcellularLocation>
    <subcellularLocation>
        <location evidence="1">Cell membrane</location>
        <topology evidence="1">Single-pass membrane protein</topology>
    </subcellularLocation>
</comment>
<evidence type="ECO:0000256" key="3">
    <source>
        <dbReference type="ARBA" id="ARBA00022692"/>
    </source>
</evidence>
<keyword evidence="6" id="KW-0135">Cellulose biosynthesis</keyword>
<protein>
    <recommendedName>
        <fullName evidence="6">Cyclic di-GMP-binding protein</fullName>
    </recommendedName>
    <alternativeName>
        <fullName evidence="6">Cellulose synthase regulatory subunit</fullName>
    </alternativeName>
</protein>
<dbReference type="UniPathway" id="UPA00694"/>
<comment type="similarity">
    <text evidence="6">Belongs to the AcsB/BcsB family.</text>
</comment>
<comment type="subunit">
    <text evidence="6">Tightly associated with the cellulose synthase catalytic subunit.</text>
</comment>
<evidence type="ECO:0000313" key="7">
    <source>
        <dbReference type="EMBL" id="SMQ60141.1"/>
    </source>
</evidence>
<dbReference type="AlphaFoldDB" id="A0A1Y6EG40"/>
<dbReference type="EMBL" id="FXWK01000001">
    <property type="protein sequence ID" value="SMQ60141.1"/>
    <property type="molecule type" value="Genomic_DNA"/>
</dbReference>
<feature type="chain" id="PRO_5015213918" description="Cyclic di-GMP-binding protein" evidence="6">
    <location>
        <begin position="20"/>
        <end position="756"/>
    </location>
</feature>
<keyword evidence="6" id="KW-0973">c-di-GMP</keyword>
<evidence type="ECO:0000256" key="6">
    <source>
        <dbReference type="RuleBase" id="RU365021"/>
    </source>
</evidence>
<dbReference type="Proteomes" id="UP000194474">
    <property type="component" value="Unassembled WGS sequence"/>
</dbReference>
<dbReference type="PANTHER" id="PTHR39083:SF1">
    <property type="entry name" value="CYCLIC DI-GMP-BINDING PROTEIN"/>
    <property type="match status" value="1"/>
</dbReference>
<dbReference type="OrthoDB" id="7615145at2"/>
<dbReference type="RefSeq" id="WP_086468808.1">
    <property type="nucleotide sequence ID" value="NZ_FXWK01000001.1"/>
</dbReference>
<evidence type="ECO:0000256" key="2">
    <source>
        <dbReference type="ARBA" id="ARBA00022475"/>
    </source>
</evidence>
<reference evidence="8" key="1">
    <citation type="submission" date="2017-04" db="EMBL/GenBank/DDBJ databases">
        <authorList>
            <person name="Varghese N."/>
            <person name="Submissions S."/>
        </authorList>
    </citation>
    <scope>NUCLEOTIDE SEQUENCE [LARGE SCALE GENOMIC DNA]</scope>
</reference>
<keyword evidence="3 6" id="KW-0812">Transmembrane</keyword>
<name>A0A1Y6EG40_9HYPH</name>
<comment type="pathway">
    <text evidence="6">Glycan metabolism; bacterial cellulose biosynthesis.</text>
</comment>
<keyword evidence="5 6" id="KW-0472">Membrane</keyword>
<feature type="transmembrane region" description="Helical" evidence="6">
    <location>
        <begin position="727"/>
        <end position="749"/>
    </location>
</feature>
<organism evidence="7 8">
    <name type="scientific">Devosia lucknowensis</name>
    <dbReference type="NCBI Taxonomy" id="1096929"/>
    <lineage>
        <taxon>Bacteria</taxon>
        <taxon>Pseudomonadati</taxon>
        <taxon>Pseudomonadota</taxon>
        <taxon>Alphaproteobacteria</taxon>
        <taxon>Hyphomicrobiales</taxon>
        <taxon>Devosiaceae</taxon>
        <taxon>Devosia</taxon>
    </lineage>
</organism>
<keyword evidence="6" id="KW-0732">Signal</keyword>
<keyword evidence="4 6" id="KW-1133">Transmembrane helix</keyword>
<comment type="function">
    <text evidence="6">Binds the cellulose synthase activator, bis-(3'-5') cyclic diguanylic acid (c-di-GMP).</text>
</comment>
<feature type="signal peptide" evidence="6">
    <location>
        <begin position="1"/>
        <end position="19"/>
    </location>
</feature>
<dbReference type="Gene3D" id="2.60.120.260">
    <property type="entry name" value="Galactose-binding domain-like"/>
    <property type="match status" value="2"/>
</dbReference>
<evidence type="ECO:0000256" key="1">
    <source>
        <dbReference type="ARBA" id="ARBA00004162"/>
    </source>
</evidence>
<dbReference type="PANTHER" id="PTHR39083">
    <property type="entry name" value="CYCLIC DI-GMP-BINDING PROTEIN"/>
    <property type="match status" value="1"/>
</dbReference>
<evidence type="ECO:0000256" key="4">
    <source>
        <dbReference type="ARBA" id="ARBA00022989"/>
    </source>
</evidence>
<evidence type="ECO:0000313" key="8">
    <source>
        <dbReference type="Proteomes" id="UP000194474"/>
    </source>
</evidence>
<gene>
    <name evidence="7" type="ORF">SAMN06295905_0334</name>
</gene>
<dbReference type="Pfam" id="PF03170">
    <property type="entry name" value="BcsB"/>
    <property type="match status" value="1"/>
</dbReference>
<keyword evidence="8" id="KW-1185">Reference proteome</keyword>
<proteinExistence type="inferred from homology"/>
<evidence type="ECO:0000256" key="5">
    <source>
        <dbReference type="ARBA" id="ARBA00023136"/>
    </source>
</evidence>
<keyword evidence="6" id="KW-0997">Cell inner membrane</keyword>
<accession>A0A1Y6EG40</accession>
<dbReference type="GO" id="GO:0005886">
    <property type="term" value="C:plasma membrane"/>
    <property type="evidence" value="ECO:0007669"/>
    <property type="project" value="UniProtKB-SubCell"/>
</dbReference>
<dbReference type="InterPro" id="IPR018513">
    <property type="entry name" value="Cell_synthase_bac"/>
</dbReference>
<dbReference type="GO" id="GO:0030244">
    <property type="term" value="P:cellulose biosynthetic process"/>
    <property type="evidence" value="ECO:0007669"/>
    <property type="project" value="UniProtKB-KW"/>
</dbReference>
<dbReference type="GO" id="GO:0006011">
    <property type="term" value="P:UDP-alpha-D-glucose metabolic process"/>
    <property type="evidence" value="ECO:0007669"/>
    <property type="project" value="InterPro"/>
</dbReference>